<keyword evidence="1" id="KW-1133">Transmembrane helix</keyword>
<feature type="transmembrane region" description="Helical" evidence="1">
    <location>
        <begin position="14"/>
        <end position="34"/>
    </location>
</feature>
<sequence length="394" mass="45451">MTCLRDKFFAIRNWIIICAVGFFAIPSLGTYWVNNGVGYEKGNRRRFIAVLKMECLSILFSLFIYNQLLDYYNKKEFNNLDKYVKDRQMASTTLIIFLIASQMAHFLYFAPDTIQEFGSIFLDLSQDFFLLNTFVHVLNAVSRTKHIVTKISEISFISPLIFDRRCQVQEITIPIKKFSGDGGTVRLALVSDLHVGPGVHREQVARVVDTLLKLDVNAVAFVGDMVDGPAESLADRLMPIWPLRYRFTCFFVTGNHEYYYGDAKKWLIFYEDHGIHVLDNRAKMFHNICIVGVNDISSEYSGIKNHEMNLSEAMRYCTSDTTRVLLAHNPASVRSFPKKDLDRIDVVLSGHTHAGQYYVIVPVVFWILPYYHGLYDLGHGKLLYRLELYTRVLR</sequence>
<dbReference type="InterPro" id="IPR051158">
    <property type="entry name" value="Metallophosphoesterase_sf"/>
</dbReference>
<keyword evidence="1" id="KW-0812">Transmembrane</keyword>
<accession>A0AAD5QQG3</accession>
<keyword evidence="4" id="KW-1185">Reference proteome</keyword>
<name>A0AAD5QQG3_PARTN</name>
<dbReference type="InterPro" id="IPR029052">
    <property type="entry name" value="Metallo-depent_PP-like"/>
</dbReference>
<dbReference type="AlphaFoldDB" id="A0AAD5QQG3"/>
<dbReference type="InterPro" id="IPR004843">
    <property type="entry name" value="Calcineurin-like_PHP"/>
</dbReference>
<dbReference type="GO" id="GO:0016787">
    <property type="term" value="F:hydrolase activity"/>
    <property type="evidence" value="ECO:0007669"/>
    <property type="project" value="InterPro"/>
</dbReference>
<organism evidence="3 4">
    <name type="scientific">Parelaphostrongylus tenuis</name>
    <name type="common">Meningeal worm</name>
    <dbReference type="NCBI Taxonomy" id="148309"/>
    <lineage>
        <taxon>Eukaryota</taxon>
        <taxon>Metazoa</taxon>
        <taxon>Ecdysozoa</taxon>
        <taxon>Nematoda</taxon>
        <taxon>Chromadorea</taxon>
        <taxon>Rhabditida</taxon>
        <taxon>Rhabditina</taxon>
        <taxon>Rhabditomorpha</taxon>
        <taxon>Strongyloidea</taxon>
        <taxon>Metastrongylidae</taxon>
        <taxon>Parelaphostrongylus</taxon>
    </lineage>
</organism>
<feature type="domain" description="Calcineurin-like phosphoesterase" evidence="2">
    <location>
        <begin position="186"/>
        <end position="354"/>
    </location>
</feature>
<protein>
    <recommendedName>
        <fullName evidence="2">Calcineurin-like phosphoesterase domain-containing protein</fullName>
    </recommendedName>
</protein>
<feature type="transmembrane region" description="Helical" evidence="1">
    <location>
        <begin position="89"/>
        <end position="110"/>
    </location>
</feature>
<evidence type="ECO:0000313" key="3">
    <source>
        <dbReference type="EMBL" id="KAJ1360793.1"/>
    </source>
</evidence>
<dbReference type="SUPFAM" id="SSF56300">
    <property type="entry name" value="Metallo-dependent phosphatases"/>
    <property type="match status" value="1"/>
</dbReference>
<dbReference type="Pfam" id="PF00149">
    <property type="entry name" value="Metallophos"/>
    <property type="match status" value="1"/>
</dbReference>
<dbReference type="PANTHER" id="PTHR31302">
    <property type="entry name" value="TRANSMEMBRANE PROTEIN WITH METALLOPHOSPHOESTERASE DOMAIN-RELATED"/>
    <property type="match status" value="1"/>
</dbReference>
<feature type="transmembrane region" description="Helical" evidence="1">
    <location>
        <begin position="46"/>
        <end position="68"/>
    </location>
</feature>
<gene>
    <name evidence="3" type="ORF">KIN20_019858</name>
</gene>
<dbReference type="EMBL" id="JAHQIW010003963">
    <property type="protein sequence ID" value="KAJ1360793.1"/>
    <property type="molecule type" value="Genomic_DNA"/>
</dbReference>
<evidence type="ECO:0000259" key="2">
    <source>
        <dbReference type="Pfam" id="PF00149"/>
    </source>
</evidence>
<comment type="caution">
    <text evidence="3">The sequence shown here is derived from an EMBL/GenBank/DDBJ whole genome shotgun (WGS) entry which is preliminary data.</text>
</comment>
<dbReference type="Proteomes" id="UP001196413">
    <property type="component" value="Unassembled WGS sequence"/>
</dbReference>
<dbReference type="Gene3D" id="3.60.21.10">
    <property type="match status" value="1"/>
</dbReference>
<keyword evidence="1" id="KW-0472">Membrane</keyword>
<reference evidence="3" key="1">
    <citation type="submission" date="2021-06" db="EMBL/GenBank/DDBJ databases">
        <title>Parelaphostrongylus tenuis whole genome reference sequence.</title>
        <authorList>
            <person name="Garwood T.J."/>
            <person name="Larsen P.A."/>
            <person name="Fountain-Jones N.M."/>
            <person name="Garbe J.R."/>
            <person name="Macchietto M.G."/>
            <person name="Kania S.A."/>
            <person name="Gerhold R.W."/>
            <person name="Richards J.E."/>
            <person name="Wolf T.M."/>
        </authorList>
    </citation>
    <scope>NUCLEOTIDE SEQUENCE</scope>
    <source>
        <strain evidence="3">MNPRO001-30</strain>
        <tissue evidence="3">Meninges</tissue>
    </source>
</reference>
<proteinExistence type="predicted"/>
<evidence type="ECO:0000256" key="1">
    <source>
        <dbReference type="SAM" id="Phobius"/>
    </source>
</evidence>
<dbReference type="PANTHER" id="PTHR31302:SF30">
    <property type="entry name" value="CALCINEURIN-LIKE PHOSPHOESTERASE DOMAIN-CONTAINING PROTEIN"/>
    <property type="match status" value="1"/>
</dbReference>
<evidence type="ECO:0000313" key="4">
    <source>
        <dbReference type="Proteomes" id="UP001196413"/>
    </source>
</evidence>